<protein>
    <submittedName>
        <fullName evidence="1">Uncharacterized protein</fullName>
    </submittedName>
</protein>
<gene>
    <name evidence="1" type="ORF">GSOID_T00023357001</name>
</gene>
<dbReference type="EMBL" id="FN656367">
    <property type="protein sequence ID" value="CBY41294.1"/>
    <property type="molecule type" value="Genomic_DNA"/>
</dbReference>
<name>E4Z0R6_OIKDI</name>
<reference evidence="1" key="1">
    <citation type="journal article" date="2010" name="Science">
        <title>Plasticity of animal genome architecture unmasked by rapid evolution of a pelagic tunicate.</title>
        <authorList>
            <person name="Denoeud F."/>
            <person name="Henriet S."/>
            <person name="Mungpakdee S."/>
            <person name="Aury J.M."/>
            <person name="Da Silva C."/>
            <person name="Brinkmann H."/>
            <person name="Mikhaleva J."/>
            <person name="Olsen L.C."/>
            <person name="Jubin C."/>
            <person name="Canestro C."/>
            <person name="Bouquet J.M."/>
            <person name="Danks G."/>
            <person name="Poulain J."/>
            <person name="Campsteijn C."/>
            <person name="Adamski M."/>
            <person name="Cross I."/>
            <person name="Yadetie F."/>
            <person name="Muffato M."/>
            <person name="Louis A."/>
            <person name="Butcher S."/>
            <person name="Tsagkogeorga G."/>
            <person name="Konrad A."/>
            <person name="Singh S."/>
            <person name="Jensen M.F."/>
            <person name="Cong E.H."/>
            <person name="Eikeseth-Otteraa H."/>
            <person name="Noel B."/>
            <person name="Anthouard V."/>
            <person name="Porcel B.M."/>
            <person name="Kachouri-Lafond R."/>
            <person name="Nishino A."/>
            <person name="Ugolini M."/>
            <person name="Chourrout P."/>
            <person name="Nishida H."/>
            <person name="Aasland R."/>
            <person name="Huzurbazar S."/>
            <person name="Westhof E."/>
            <person name="Delsuc F."/>
            <person name="Lehrach H."/>
            <person name="Reinhardt R."/>
            <person name="Weissenbach J."/>
            <person name="Roy S.W."/>
            <person name="Artiguenave F."/>
            <person name="Postlethwait J.H."/>
            <person name="Manak J.R."/>
            <person name="Thompson E.M."/>
            <person name="Jaillon O."/>
            <person name="Du Pasquier L."/>
            <person name="Boudinot P."/>
            <person name="Liberles D.A."/>
            <person name="Volff J.N."/>
            <person name="Philippe H."/>
            <person name="Lenhard B."/>
            <person name="Roest Crollius H."/>
            <person name="Wincker P."/>
            <person name="Chourrout D."/>
        </authorList>
    </citation>
    <scope>NUCLEOTIDE SEQUENCE [LARGE SCALE GENOMIC DNA]</scope>
</reference>
<sequence>MKLVEAFPILSDVGTWLRTEKDTWKNLSPIDFSTKTEFNCLLIGLDTGNTLGEGTAFDEKARPDVLRETAFLRENYAMTSVVTKNGHENLVLIRKDLW</sequence>
<dbReference type="AlphaFoldDB" id="E4Z0R6"/>
<accession>E4Z0R6</accession>
<proteinExistence type="predicted"/>
<evidence type="ECO:0000313" key="1">
    <source>
        <dbReference type="EMBL" id="CBY41294.1"/>
    </source>
</evidence>
<dbReference type="Proteomes" id="UP000011014">
    <property type="component" value="Unassembled WGS sequence"/>
</dbReference>
<organism evidence="1">
    <name type="scientific">Oikopleura dioica</name>
    <name type="common">Tunicate</name>
    <dbReference type="NCBI Taxonomy" id="34765"/>
    <lineage>
        <taxon>Eukaryota</taxon>
        <taxon>Metazoa</taxon>
        <taxon>Chordata</taxon>
        <taxon>Tunicata</taxon>
        <taxon>Appendicularia</taxon>
        <taxon>Copelata</taxon>
        <taxon>Oikopleuridae</taxon>
        <taxon>Oikopleura</taxon>
    </lineage>
</organism>